<dbReference type="InterPro" id="IPR036453">
    <property type="entry name" value="GluRdtase_dimer_dom_sf"/>
</dbReference>
<dbReference type="GO" id="GO:0033014">
    <property type="term" value="P:tetrapyrrole biosynthetic process"/>
    <property type="evidence" value="ECO:0007669"/>
    <property type="project" value="InterPro"/>
</dbReference>
<proteinExistence type="predicted"/>
<sequence>MENVSLYNIDDLHGIINSNLLERKKAAQTIMSMIKGEVSEFKHWVNLLEVVPVISALNTKASSIKKDTMSSLKRKLSDLSHHEVKVINKHIDSIVNQLLKDPIKHIKGLASSLDSEKEIDLFMKIFNIEGTIKEHQNRRTEGLQS</sequence>
<dbReference type="AlphaFoldDB" id="A0A0M2SZV9"/>
<evidence type="ECO:0000259" key="1">
    <source>
        <dbReference type="Pfam" id="PF00745"/>
    </source>
</evidence>
<protein>
    <recommendedName>
        <fullName evidence="1">Tetrapyrrole biosynthesis glutamyl-tRNA reductase dimerisation domain-containing protein</fullName>
    </recommendedName>
</protein>
<organism evidence="2 3">
    <name type="scientific">Mesobacillus campisalis</name>
    <dbReference type="NCBI Taxonomy" id="1408103"/>
    <lineage>
        <taxon>Bacteria</taxon>
        <taxon>Bacillati</taxon>
        <taxon>Bacillota</taxon>
        <taxon>Bacilli</taxon>
        <taxon>Bacillales</taxon>
        <taxon>Bacillaceae</taxon>
        <taxon>Mesobacillus</taxon>
    </lineage>
</organism>
<dbReference type="SUPFAM" id="SSF69075">
    <property type="entry name" value="Glutamyl tRNA-reductase dimerization domain"/>
    <property type="match status" value="1"/>
</dbReference>
<dbReference type="PANTHER" id="PTHR43120:SF1">
    <property type="entry name" value="GLUTAMYL-TRNA REDUCTASE 1, CHLOROPLASTIC"/>
    <property type="match status" value="1"/>
</dbReference>
<reference evidence="2 3" key="1">
    <citation type="submission" date="2015-04" db="EMBL/GenBank/DDBJ databases">
        <title>Taxonomic description and genome sequence of Bacillus campisalis sp. nov., a novel member of the genus Bacillus isolated from solar saltern.</title>
        <authorList>
            <person name="Mathan Kumar R."/>
            <person name="Kaur G."/>
            <person name="Kumar A."/>
            <person name="Singh N.K."/>
            <person name="Kaur N."/>
            <person name="Kumar N."/>
            <person name="Mayilraj S."/>
        </authorList>
    </citation>
    <scope>NUCLEOTIDE SEQUENCE [LARGE SCALE GENOMIC DNA]</scope>
    <source>
        <strain evidence="2 3">SA2-6</strain>
    </source>
</reference>
<evidence type="ECO:0000313" key="2">
    <source>
        <dbReference type="EMBL" id="KKK38135.1"/>
    </source>
</evidence>
<dbReference type="Proteomes" id="UP000034166">
    <property type="component" value="Unassembled WGS sequence"/>
</dbReference>
<dbReference type="PANTHER" id="PTHR43120">
    <property type="entry name" value="GLUTAMYL-TRNA REDUCTASE 1, CHLOROPLASTIC"/>
    <property type="match status" value="1"/>
</dbReference>
<dbReference type="PATRIC" id="fig|1408103.3.peg.2247"/>
<keyword evidence="3" id="KW-1185">Reference proteome</keyword>
<dbReference type="Pfam" id="PF00745">
    <property type="entry name" value="GlutR_dimer"/>
    <property type="match status" value="1"/>
</dbReference>
<name>A0A0M2SZV9_9BACI</name>
<dbReference type="InterPro" id="IPR015896">
    <property type="entry name" value="4pyrrol_synth_GluRdtase_dimer"/>
</dbReference>
<evidence type="ECO:0000313" key="3">
    <source>
        <dbReference type="Proteomes" id="UP000034166"/>
    </source>
</evidence>
<feature type="domain" description="Tetrapyrrole biosynthesis glutamyl-tRNA reductase dimerisation" evidence="1">
    <location>
        <begin position="32"/>
        <end position="128"/>
    </location>
</feature>
<comment type="caution">
    <text evidence="2">The sequence shown here is derived from an EMBL/GenBank/DDBJ whole genome shotgun (WGS) entry which is preliminary data.</text>
</comment>
<dbReference type="GO" id="GO:0050661">
    <property type="term" value="F:NADP binding"/>
    <property type="evidence" value="ECO:0007669"/>
    <property type="project" value="InterPro"/>
</dbReference>
<gene>
    <name evidence="2" type="ORF">WQ57_09970</name>
</gene>
<dbReference type="EMBL" id="LAYY01000009">
    <property type="protein sequence ID" value="KKK38135.1"/>
    <property type="molecule type" value="Genomic_DNA"/>
</dbReference>
<dbReference type="GO" id="GO:0008883">
    <property type="term" value="F:glutamyl-tRNA reductase activity"/>
    <property type="evidence" value="ECO:0007669"/>
    <property type="project" value="InterPro"/>
</dbReference>
<accession>A0A0M2SZV9</accession>